<feature type="region of interest" description="Disordered" evidence="1">
    <location>
        <begin position="31"/>
        <end position="111"/>
    </location>
</feature>
<evidence type="ECO:0000313" key="2">
    <source>
        <dbReference type="EMBL" id="KAF2198024.1"/>
    </source>
</evidence>
<sequence length="199" mass="21144">MCHSSLRFCADGKHIPDKEVRALVRQTQHIAANQAEQSEAGAGENGIPTSNIAESSVAAPKPDTIHLASNPKSEERKPKLEEARTEEGRGDYSSSSSWGAVGPEREEVEEGVGGFGLAQEGTGGGGEACGAGEELAEERRIEGVGEGAEHLGGLAKPLDYGVIYLVLACKANSYLKSQDKRDPNYPSRPSYGLKKEEIH</sequence>
<gene>
    <name evidence="2" type="ORF">GQ43DRAFT_494502</name>
</gene>
<keyword evidence="3" id="KW-1185">Reference proteome</keyword>
<name>A0A9P4MM87_9PLEO</name>
<dbReference type="Proteomes" id="UP000799536">
    <property type="component" value="Unassembled WGS sequence"/>
</dbReference>
<dbReference type="AlphaFoldDB" id="A0A9P4MM87"/>
<evidence type="ECO:0000313" key="3">
    <source>
        <dbReference type="Proteomes" id="UP000799536"/>
    </source>
</evidence>
<dbReference type="EMBL" id="ML994177">
    <property type="protein sequence ID" value="KAF2198024.1"/>
    <property type="molecule type" value="Genomic_DNA"/>
</dbReference>
<evidence type="ECO:0000256" key="1">
    <source>
        <dbReference type="SAM" id="MobiDB-lite"/>
    </source>
</evidence>
<comment type="caution">
    <text evidence="2">The sequence shown here is derived from an EMBL/GenBank/DDBJ whole genome shotgun (WGS) entry which is preliminary data.</text>
</comment>
<proteinExistence type="predicted"/>
<reference evidence="2" key="1">
    <citation type="journal article" date="2020" name="Stud. Mycol.">
        <title>101 Dothideomycetes genomes: a test case for predicting lifestyles and emergence of pathogens.</title>
        <authorList>
            <person name="Haridas S."/>
            <person name="Albert R."/>
            <person name="Binder M."/>
            <person name="Bloem J."/>
            <person name="Labutti K."/>
            <person name="Salamov A."/>
            <person name="Andreopoulos B."/>
            <person name="Baker S."/>
            <person name="Barry K."/>
            <person name="Bills G."/>
            <person name="Bluhm B."/>
            <person name="Cannon C."/>
            <person name="Castanera R."/>
            <person name="Culley D."/>
            <person name="Daum C."/>
            <person name="Ezra D."/>
            <person name="Gonzalez J."/>
            <person name="Henrissat B."/>
            <person name="Kuo A."/>
            <person name="Liang C."/>
            <person name="Lipzen A."/>
            <person name="Lutzoni F."/>
            <person name="Magnuson J."/>
            <person name="Mondo S."/>
            <person name="Nolan M."/>
            <person name="Ohm R."/>
            <person name="Pangilinan J."/>
            <person name="Park H.-J."/>
            <person name="Ramirez L."/>
            <person name="Alfaro M."/>
            <person name="Sun H."/>
            <person name="Tritt A."/>
            <person name="Yoshinaga Y."/>
            <person name="Zwiers L.-H."/>
            <person name="Turgeon B."/>
            <person name="Goodwin S."/>
            <person name="Spatafora J."/>
            <person name="Crous P."/>
            <person name="Grigoriev I."/>
        </authorList>
    </citation>
    <scope>NUCLEOTIDE SEQUENCE</scope>
    <source>
        <strain evidence="2">ATCC 74209</strain>
    </source>
</reference>
<organism evidence="2 3">
    <name type="scientific">Delitschia confertaspora ATCC 74209</name>
    <dbReference type="NCBI Taxonomy" id="1513339"/>
    <lineage>
        <taxon>Eukaryota</taxon>
        <taxon>Fungi</taxon>
        <taxon>Dikarya</taxon>
        <taxon>Ascomycota</taxon>
        <taxon>Pezizomycotina</taxon>
        <taxon>Dothideomycetes</taxon>
        <taxon>Pleosporomycetidae</taxon>
        <taxon>Pleosporales</taxon>
        <taxon>Delitschiaceae</taxon>
        <taxon>Delitschia</taxon>
    </lineage>
</organism>
<accession>A0A9P4MM87</accession>
<feature type="compositionally biased region" description="Basic and acidic residues" evidence="1">
    <location>
        <begin position="72"/>
        <end position="90"/>
    </location>
</feature>
<protein>
    <submittedName>
        <fullName evidence="2">Uncharacterized protein</fullName>
    </submittedName>
</protein>
<feature type="region of interest" description="Disordered" evidence="1">
    <location>
        <begin position="177"/>
        <end position="199"/>
    </location>
</feature>